<evidence type="ECO:0000313" key="1">
    <source>
        <dbReference type="EMBL" id="NDL66233.1"/>
    </source>
</evidence>
<sequence length="33" mass="3857">METVEKISRLVTEMRKVRHHYGQGAVARQGIEF</sequence>
<dbReference type="AlphaFoldDB" id="A0A7X5HT78"/>
<dbReference type="RefSeq" id="WP_162368958.1">
    <property type="nucleotide sequence ID" value="NZ_JAAEEH010000001.1"/>
</dbReference>
<dbReference type="InterPro" id="IPR027417">
    <property type="entry name" value="P-loop_NTPase"/>
</dbReference>
<proteinExistence type="predicted"/>
<evidence type="ECO:0000313" key="2">
    <source>
        <dbReference type="Proteomes" id="UP000461585"/>
    </source>
</evidence>
<gene>
    <name evidence="1" type="ORF">GXN74_00545</name>
</gene>
<name>A0A7X5HT78_9FIRM</name>
<dbReference type="Proteomes" id="UP000461585">
    <property type="component" value="Unassembled WGS sequence"/>
</dbReference>
<dbReference type="Gene3D" id="3.40.50.300">
    <property type="entry name" value="P-loop containing nucleotide triphosphate hydrolases"/>
    <property type="match status" value="1"/>
</dbReference>
<dbReference type="InterPro" id="IPR003724">
    <property type="entry name" value="CblAdoTrfase_CobA"/>
</dbReference>
<dbReference type="GO" id="GO:0008817">
    <property type="term" value="F:corrinoid adenosyltransferase activity"/>
    <property type="evidence" value="ECO:0007669"/>
    <property type="project" value="InterPro"/>
</dbReference>
<dbReference type="GO" id="GO:0009236">
    <property type="term" value="P:cobalamin biosynthetic process"/>
    <property type="evidence" value="ECO:0007669"/>
    <property type="project" value="InterPro"/>
</dbReference>
<organism evidence="1 2">
    <name type="scientific">Anaerotalea alkaliphila</name>
    <dbReference type="NCBI Taxonomy" id="2662126"/>
    <lineage>
        <taxon>Bacteria</taxon>
        <taxon>Bacillati</taxon>
        <taxon>Bacillota</taxon>
        <taxon>Clostridia</taxon>
        <taxon>Eubacteriales</taxon>
        <taxon>Anaerotalea</taxon>
    </lineage>
</organism>
<dbReference type="GO" id="GO:0005524">
    <property type="term" value="F:ATP binding"/>
    <property type="evidence" value="ECO:0007669"/>
    <property type="project" value="InterPro"/>
</dbReference>
<keyword evidence="2" id="KW-1185">Reference proteome</keyword>
<comment type="caution">
    <text evidence="1">The sequence shown here is derived from an EMBL/GenBank/DDBJ whole genome shotgun (WGS) entry which is preliminary data.</text>
</comment>
<keyword evidence="1" id="KW-0808">Transferase</keyword>
<protein>
    <submittedName>
        <fullName evidence="1">Cob(I)yrinic acid a,c-diamide adenosyltransferase</fullName>
    </submittedName>
</protein>
<dbReference type="EMBL" id="JAAEEH010000001">
    <property type="protein sequence ID" value="NDL66233.1"/>
    <property type="molecule type" value="Genomic_DNA"/>
</dbReference>
<dbReference type="Pfam" id="PF02572">
    <property type="entry name" value="CobA_CobO_BtuR"/>
    <property type="match status" value="1"/>
</dbReference>
<accession>A0A7X5HT78</accession>
<reference evidence="1 2" key="1">
    <citation type="submission" date="2020-01" db="EMBL/GenBank/DDBJ databases">
        <title>Anaeroalcalibacter tamaniensis gen. nov., sp. nov., moderately halophilic strictly anaerobic fermenter bacterium from mud volcano of Taman peninsula.</title>
        <authorList>
            <person name="Frolova A."/>
            <person name="Merkel A.Y."/>
            <person name="Slobodkin A.I."/>
        </authorList>
    </citation>
    <scope>NUCLEOTIDE SEQUENCE [LARGE SCALE GENOMIC DNA]</scope>
    <source>
        <strain evidence="1 2">F-3ap</strain>
    </source>
</reference>